<keyword evidence="2" id="KW-1185">Reference proteome</keyword>
<evidence type="ECO:0000313" key="1">
    <source>
        <dbReference type="EMBL" id="KAA9355276.1"/>
    </source>
</evidence>
<reference evidence="1 2" key="1">
    <citation type="submission" date="2019-09" db="EMBL/GenBank/DDBJ databases">
        <title>Genome Sequence of Larkinella sp MA1.</title>
        <authorList>
            <person name="Srinivasan S."/>
        </authorList>
    </citation>
    <scope>NUCLEOTIDE SEQUENCE [LARGE SCALE GENOMIC DNA]</scope>
    <source>
        <strain evidence="1 2">MA1</strain>
    </source>
</reference>
<accession>A0A5N1JNV9</accession>
<comment type="caution">
    <text evidence="1">The sequence shown here is derived from an EMBL/GenBank/DDBJ whole genome shotgun (WGS) entry which is preliminary data.</text>
</comment>
<organism evidence="1 2">
    <name type="scientific">Larkinella humicola</name>
    <dbReference type="NCBI Taxonomy" id="2607654"/>
    <lineage>
        <taxon>Bacteria</taxon>
        <taxon>Pseudomonadati</taxon>
        <taxon>Bacteroidota</taxon>
        <taxon>Cytophagia</taxon>
        <taxon>Cytophagales</taxon>
        <taxon>Spirosomataceae</taxon>
        <taxon>Larkinella</taxon>
    </lineage>
</organism>
<dbReference type="AlphaFoldDB" id="A0A5N1JNV9"/>
<sequence length="154" mass="17679">MEKRIKVTIDSIQVRKSESYDGWFSEPGNSAEWSLNITVDSQQYNWRANNIRDNSDHPIGREFYVDVNNNKTQFVVRCSGIEIDDSSANDPLPANELTLGQSNDWGIGSTQTLSAANEDFNYKVFFTVTKVYQFDDIELGRIRTRLDLNEFINP</sequence>
<protein>
    <submittedName>
        <fullName evidence="1">Uncharacterized protein</fullName>
    </submittedName>
</protein>
<gene>
    <name evidence="1" type="ORF">F0P93_11915</name>
</gene>
<dbReference type="EMBL" id="VTWS01000002">
    <property type="protein sequence ID" value="KAA9355276.1"/>
    <property type="molecule type" value="Genomic_DNA"/>
</dbReference>
<name>A0A5N1JNV9_9BACT</name>
<dbReference type="RefSeq" id="WP_150876607.1">
    <property type="nucleotide sequence ID" value="NZ_VTWS01000002.1"/>
</dbReference>
<dbReference type="Proteomes" id="UP000326344">
    <property type="component" value="Unassembled WGS sequence"/>
</dbReference>
<evidence type="ECO:0000313" key="2">
    <source>
        <dbReference type="Proteomes" id="UP000326344"/>
    </source>
</evidence>
<proteinExistence type="predicted"/>